<dbReference type="SUPFAM" id="SSF103647">
    <property type="entry name" value="TSP type-3 repeat"/>
    <property type="match status" value="1"/>
</dbReference>
<sequence length="593" mass="62750">TNPDGTPCDGGCTNPDGTPCDGGCTNPDGTPCDGGCTNPDGTPCDGGCTNPDGTPCDSGCTNPDGTPCDSTEPACFNADGSACGSESDMDVDSDGISDMVDNCRIVPNQDQADADSNGIGDACDLMVPNMSGFYMVEVAHQTGSEEYDWDTQQCVANEDELLFMEIESVGTQVFFHIESDGDGEGLFAIMDANGGLTFLGDDSFSASGAYSEGSGTFSFSFTENHGPDDGSVVCNGAADVMGTLPAEVAEKTVIDNGIAWFWGDMWDTNGDGQPDQAEFEYGALATGVAETIFGYDFDTANDWVDISAEMEGAMYITDNGIDMVDEVKLISNFVDVDQVAILENTFAGNVSAVDPQHVELFELDMFGVPIWAVLDEAYEVGLLETDTFNSGAKAYIAEITTQESSMMFDCDWGGDGLPESLMCANGVTTQWSDNGDGTFTPVLATSLDDVINTIDQLGTSAEVSLWVGDGYDHQGGFHVKAYLVSDNGVYADANIFVMFERVNDNGQRAFFAEVAANKMTKGGIDTVGYSISDGLAKLLHMDGDELHPFVFAENELGDGPMVRSGYMREAGAKEKAILFNSTARDDVLNAFAP</sequence>
<comment type="caution">
    <text evidence="1">The sequence shown here is derived from an EMBL/GenBank/DDBJ whole genome shotgun (WGS) entry which is preliminary data.</text>
</comment>
<feature type="non-terminal residue" evidence="1">
    <location>
        <position position="1"/>
    </location>
</feature>
<accession>A0AAW7XB36</accession>
<organism evidence="1 2">
    <name type="scientific">Saccharophagus degradans</name>
    <dbReference type="NCBI Taxonomy" id="86304"/>
    <lineage>
        <taxon>Bacteria</taxon>
        <taxon>Pseudomonadati</taxon>
        <taxon>Pseudomonadota</taxon>
        <taxon>Gammaproteobacteria</taxon>
        <taxon>Cellvibrionales</taxon>
        <taxon>Cellvibrionaceae</taxon>
        <taxon>Saccharophagus</taxon>
    </lineage>
</organism>
<reference evidence="1" key="1">
    <citation type="submission" date="2023-07" db="EMBL/GenBank/DDBJ databases">
        <title>Genome content predicts the carbon catabolic preferences of heterotrophic bacteria.</title>
        <authorList>
            <person name="Gralka M."/>
        </authorList>
    </citation>
    <scope>NUCLEOTIDE SEQUENCE</scope>
    <source>
        <strain evidence="1">I3M17_2</strain>
    </source>
</reference>
<dbReference type="AlphaFoldDB" id="A0AAW7XB36"/>
<dbReference type="Proteomes" id="UP001169760">
    <property type="component" value="Unassembled WGS sequence"/>
</dbReference>
<evidence type="ECO:0000313" key="1">
    <source>
        <dbReference type="EMBL" id="MDO6424896.1"/>
    </source>
</evidence>
<gene>
    <name evidence="1" type="ORF">Q4521_20575</name>
</gene>
<proteinExistence type="predicted"/>
<dbReference type="EMBL" id="JAUOPB010000020">
    <property type="protein sequence ID" value="MDO6424896.1"/>
    <property type="molecule type" value="Genomic_DNA"/>
</dbReference>
<dbReference type="InterPro" id="IPR028974">
    <property type="entry name" value="TSP_type-3_rpt"/>
</dbReference>
<evidence type="ECO:0000313" key="2">
    <source>
        <dbReference type="Proteomes" id="UP001169760"/>
    </source>
</evidence>
<name>A0AAW7XB36_9GAMM</name>
<dbReference type="Gene3D" id="4.10.1080.10">
    <property type="entry name" value="TSP type-3 repeat"/>
    <property type="match status" value="1"/>
</dbReference>
<protein>
    <submittedName>
        <fullName evidence="1">Uncharacterized protein</fullName>
    </submittedName>
</protein>
<dbReference type="GO" id="GO:0005509">
    <property type="term" value="F:calcium ion binding"/>
    <property type="evidence" value="ECO:0007669"/>
    <property type="project" value="InterPro"/>
</dbReference>